<accession>A0A8H2WMF2</accession>
<dbReference type="SUPFAM" id="SSF48452">
    <property type="entry name" value="TPR-like"/>
    <property type="match status" value="1"/>
</dbReference>
<dbReference type="EMBL" id="CAJMWS010000245">
    <property type="protein sequence ID" value="CAE6385928.1"/>
    <property type="molecule type" value="Genomic_DNA"/>
</dbReference>
<dbReference type="InterPro" id="IPR039904">
    <property type="entry name" value="TRANK1"/>
</dbReference>
<dbReference type="AlphaFoldDB" id="A0A8H2WMF2"/>
<reference evidence="1" key="1">
    <citation type="submission" date="2021-01" db="EMBL/GenBank/DDBJ databases">
        <authorList>
            <person name="Kaushik A."/>
        </authorList>
    </citation>
    <scope>NUCLEOTIDE SEQUENCE</scope>
    <source>
        <strain evidence="1">AG1-1C</strain>
    </source>
</reference>
<gene>
    <name evidence="1" type="ORF">RDB_LOCUS38852</name>
</gene>
<protein>
    <submittedName>
        <fullName evidence="1">Uncharacterized protein</fullName>
    </submittedName>
</protein>
<organism evidence="1 2">
    <name type="scientific">Rhizoctonia solani</name>
    <dbReference type="NCBI Taxonomy" id="456999"/>
    <lineage>
        <taxon>Eukaryota</taxon>
        <taxon>Fungi</taxon>
        <taxon>Dikarya</taxon>
        <taxon>Basidiomycota</taxon>
        <taxon>Agaricomycotina</taxon>
        <taxon>Agaricomycetes</taxon>
        <taxon>Cantharellales</taxon>
        <taxon>Ceratobasidiaceae</taxon>
        <taxon>Rhizoctonia</taxon>
    </lineage>
</organism>
<evidence type="ECO:0000313" key="1">
    <source>
        <dbReference type="EMBL" id="CAE6385928.1"/>
    </source>
</evidence>
<sequence length="1235" mass="140127">MANVGPAPRFDEIRHAVICTELKNLYVGLTPARNHCWIWDVSGKAEPMKLFWRKQGLIKECGPNDPMPQLSVSSTEADWAKSGRLLFNKRLYPQAMFCFEKANLLVERDIASAYESRKQARLLQAAKSVDRTTRRAAFSRAASDFLGCAFLSKAKQQTSCYLRAAECYLQAEDWKAAAEAFYSAHDFDMAARNFRRAGCFDEAVDVVKKHRSRVQNNVAEDILGVARLEYFRTNKLEKASGLFEEVDEQLEYMEDYGFTGALIRVLEHHRRYDQAAEVAFTERNVTEGVRLLSKSSNPISVQKATEQALRGLWTMIPFGLTGDKRSNPAISLLIDQLSLNATLSDEESRELEAFRALYANNVEGLLDLAQSNQTPILEPKDQTSSGLILQLLCFSHSSRLLTPHRNSTISEFIHKAKTALKYVGQLLLFTRSLDISLIDTQKLLGFEPVEPTGLGQDKTHSVEFWIHSTSLLFESAQGILGDTVPNTSALGLLSLAITESDTRRLALDIMYDMIRSEARKMHLAANTGFYLSPCLDFAIFGRCNRAECGRQEVNSRDLPFELRQDLYNQRTRALIIQTLIVNCYQAHSTQDEHERRDFRRIWARKLYENLMPHFPPLGSIVCVDARRIPELGDSTGAISAWCEDALHELDPVYGAPNKFLSDVLAYLDISFRIHRQDYIFKLHSRRLVRPRDDLMIDTIGPIPGKYSIVHDFINFYIRKSPNVIARAIRAVFHIVFKSLAIEANVLVNFLEFVGREIIVFCRLSQKGGVFHNILLPRSWASDLVKRTPLPLQQGISLREYMATLYRTLELLRVHEPKSSPLYGFNGPLGLVLRSVLIMRVCRLIVLVANNAQFSYPMKDETRRAIARSLTGPGDIHTSLCTKFMRADSWQDLWNAVRYSQLNRGADELVHLFLRQDNVKPPSIGAVKLIVYSNLNPELEKLLSLVEPDITLDPRAKPFIPQIRNLSPMDGEEQTIESSQVTVDDELSAELLDSGLVTSDGDLPSVSQSEPKPPLTDLEIASGKKILHFFRRYTSRQLIKMTTAIRTIWAYYLRHRLRHKVPMSATEEQIRKLHNEYKIDVESIDCPLLYAKAFHNHERILLGFMPHVSVYLRGLERVNQQQKEVNKKRLQKVQHEELEKVRIKMDACAKLAKKIKALSHRIAPGSAVLHQIDTLRAEVKKVDALRTEIMSTFGEDVISKLEEQYSLGVGVILAPSPVATAPKPSKPVLNVSDLTM</sequence>
<dbReference type="Gene3D" id="1.25.40.10">
    <property type="entry name" value="Tetratricopeptide repeat domain"/>
    <property type="match status" value="1"/>
</dbReference>
<dbReference type="InterPro" id="IPR011990">
    <property type="entry name" value="TPR-like_helical_dom_sf"/>
</dbReference>
<evidence type="ECO:0000313" key="2">
    <source>
        <dbReference type="Proteomes" id="UP000663846"/>
    </source>
</evidence>
<dbReference type="Proteomes" id="UP000663846">
    <property type="component" value="Unassembled WGS sequence"/>
</dbReference>
<comment type="caution">
    <text evidence="1">The sequence shown here is derived from an EMBL/GenBank/DDBJ whole genome shotgun (WGS) entry which is preliminary data.</text>
</comment>
<dbReference type="PANTHER" id="PTHR21529:SF4">
    <property type="entry name" value="TPR AND ANKYRIN REPEAT-CONTAINING PROTEIN 1"/>
    <property type="match status" value="1"/>
</dbReference>
<dbReference type="PANTHER" id="PTHR21529">
    <property type="entry name" value="MAMMARY TURMOR VIRUS RECEPTOR HOMOLOG 1, 2 MTVR1, 2"/>
    <property type="match status" value="1"/>
</dbReference>
<name>A0A8H2WMF2_9AGAM</name>
<proteinExistence type="predicted"/>